<comment type="caution">
    <text evidence="1">The sequence shown here is derived from an EMBL/GenBank/DDBJ whole genome shotgun (WGS) entry which is preliminary data.</text>
</comment>
<organism evidence="1 2">
    <name type="scientific">Pseudoalteromonas peptidolytica F12-50-A1</name>
    <dbReference type="NCBI Taxonomy" id="1315280"/>
    <lineage>
        <taxon>Bacteria</taxon>
        <taxon>Pseudomonadati</taxon>
        <taxon>Pseudomonadota</taxon>
        <taxon>Gammaproteobacteria</taxon>
        <taxon>Alteromonadales</taxon>
        <taxon>Pseudoalteromonadaceae</taxon>
        <taxon>Pseudoalteromonas</taxon>
    </lineage>
</organism>
<sequence length="39" mass="4330">MVNQTTQTSGLKISRSDITISFFLNKLNKPCSKEVAPCE</sequence>
<reference evidence="1 2" key="1">
    <citation type="submission" date="2015-06" db="EMBL/GenBank/DDBJ databases">
        <title>Genome sequence of Pseudoalteromonas peptidolytica.</title>
        <authorList>
            <person name="Xie B.-B."/>
            <person name="Rong J.-C."/>
            <person name="Qin Q.-L."/>
            <person name="Zhang Y.-Z."/>
        </authorList>
    </citation>
    <scope>NUCLEOTIDE SEQUENCE [LARGE SCALE GENOMIC DNA]</scope>
    <source>
        <strain evidence="1 2">F12-50-A1</strain>
    </source>
</reference>
<dbReference type="EMBL" id="AQHF01000018">
    <property type="protein sequence ID" value="MBE0345007.1"/>
    <property type="molecule type" value="Genomic_DNA"/>
</dbReference>
<evidence type="ECO:0000313" key="1">
    <source>
        <dbReference type="EMBL" id="MBE0345007.1"/>
    </source>
</evidence>
<name>A0A8I0MSI5_9GAMM</name>
<protein>
    <submittedName>
        <fullName evidence="1">Uncharacterized protein</fullName>
    </submittedName>
</protein>
<accession>A0A8I0MSI5</accession>
<proteinExistence type="predicted"/>
<keyword evidence="2" id="KW-1185">Reference proteome</keyword>
<evidence type="ECO:0000313" key="2">
    <source>
        <dbReference type="Proteomes" id="UP000660708"/>
    </source>
</evidence>
<dbReference type="Proteomes" id="UP000660708">
    <property type="component" value="Unassembled WGS sequence"/>
</dbReference>
<dbReference type="AlphaFoldDB" id="A0A8I0MSI5"/>
<gene>
    <name evidence="1" type="ORF">PPEP_a2711</name>
</gene>